<name>F0ZI33_DICPU</name>
<dbReference type="PRINTS" id="PR00080">
    <property type="entry name" value="SDRFAMILY"/>
</dbReference>
<dbReference type="InParanoid" id="F0ZI33"/>
<dbReference type="RefSeq" id="XP_003287086.1">
    <property type="nucleotide sequence ID" value="XM_003287038.1"/>
</dbReference>
<sequence>MYQKDQKVFYVTGASKGFGLSLTNQLLERGFNVAATSRTKEQLIKAVNSKLITEENFIALQVDLTSDESVKKSIEHTISKFSRIDVIINNAGYVQCGTIEELSDKEVRDNYECNLFGVISVIRHAIPYLRKNKFFANGPRIINISSIAGYSGASPAFSIYSSTKFALEGLTEGLNADLKEFGIHVSSVKPGYFRTSFFEKGSVSIPLNPINEYTAVRQVQDLHANQINGNQAGDPEKGSKVIIDHALSENPTVHLFLGPDSIKYAYLKIESIQNDIKLNNEAASSTDFTN</sequence>
<dbReference type="PRINTS" id="PR00081">
    <property type="entry name" value="GDHRDH"/>
</dbReference>
<evidence type="ECO:0008006" key="4">
    <source>
        <dbReference type="Google" id="ProtNLM"/>
    </source>
</evidence>
<keyword evidence="3" id="KW-1185">Reference proteome</keyword>
<dbReference type="CDD" id="cd05374">
    <property type="entry name" value="17beta-HSD-like_SDR_c"/>
    <property type="match status" value="1"/>
</dbReference>
<evidence type="ECO:0000313" key="2">
    <source>
        <dbReference type="EMBL" id="EGC36389.1"/>
    </source>
</evidence>
<dbReference type="VEuPathDB" id="AmoebaDB:DICPUDRAFT_87430"/>
<dbReference type="InterPro" id="IPR036291">
    <property type="entry name" value="NAD(P)-bd_dom_sf"/>
</dbReference>
<dbReference type="Pfam" id="PF00106">
    <property type="entry name" value="adh_short"/>
    <property type="match status" value="1"/>
</dbReference>
<dbReference type="EMBL" id="GL871028">
    <property type="protein sequence ID" value="EGC36389.1"/>
    <property type="molecule type" value="Genomic_DNA"/>
</dbReference>
<evidence type="ECO:0000313" key="3">
    <source>
        <dbReference type="Proteomes" id="UP000001064"/>
    </source>
</evidence>
<dbReference type="Proteomes" id="UP000001064">
    <property type="component" value="Unassembled WGS sequence"/>
</dbReference>
<dbReference type="eggNOG" id="KOG1205">
    <property type="taxonomic scope" value="Eukaryota"/>
</dbReference>
<dbReference type="KEGG" id="dpp:DICPUDRAFT_87430"/>
<organism evidence="2 3">
    <name type="scientific">Dictyostelium purpureum</name>
    <name type="common">Slime mold</name>
    <dbReference type="NCBI Taxonomy" id="5786"/>
    <lineage>
        <taxon>Eukaryota</taxon>
        <taxon>Amoebozoa</taxon>
        <taxon>Evosea</taxon>
        <taxon>Eumycetozoa</taxon>
        <taxon>Dictyostelia</taxon>
        <taxon>Dictyosteliales</taxon>
        <taxon>Dictyosteliaceae</taxon>
        <taxon>Dictyostelium</taxon>
    </lineage>
</organism>
<dbReference type="OMA" id="CNLYNAS"/>
<dbReference type="PANTHER" id="PTHR43976">
    <property type="entry name" value="SHORT CHAIN DEHYDROGENASE"/>
    <property type="match status" value="1"/>
</dbReference>
<dbReference type="SUPFAM" id="SSF51735">
    <property type="entry name" value="NAD(P)-binding Rossmann-fold domains"/>
    <property type="match status" value="1"/>
</dbReference>
<gene>
    <name evidence="2" type="ORF">DICPUDRAFT_87430</name>
</gene>
<evidence type="ECO:0000256" key="1">
    <source>
        <dbReference type="RuleBase" id="RU000363"/>
    </source>
</evidence>
<accession>F0ZI33</accession>
<dbReference type="STRING" id="5786.F0ZI33"/>
<dbReference type="InterPro" id="IPR002347">
    <property type="entry name" value="SDR_fam"/>
</dbReference>
<protein>
    <recommendedName>
        <fullName evidence="4">Short-chain dehydrogenase/reductase SDR</fullName>
    </recommendedName>
</protein>
<dbReference type="Gene3D" id="3.40.50.720">
    <property type="entry name" value="NAD(P)-binding Rossmann-like Domain"/>
    <property type="match status" value="1"/>
</dbReference>
<dbReference type="GeneID" id="10500719"/>
<dbReference type="AlphaFoldDB" id="F0ZI33"/>
<proteinExistence type="inferred from homology"/>
<dbReference type="InterPro" id="IPR051911">
    <property type="entry name" value="SDR_oxidoreductase"/>
</dbReference>
<dbReference type="PANTHER" id="PTHR43976:SF7">
    <property type="entry name" value="SHORT-CHAIN DEHYDROGENASE_REDUCTASE FAMILY PROTEIN"/>
    <property type="match status" value="1"/>
</dbReference>
<dbReference type="OrthoDB" id="13950at2759"/>
<reference evidence="3" key="1">
    <citation type="journal article" date="2011" name="Genome Biol.">
        <title>Comparative genomics of the social amoebae Dictyostelium discoideum and Dictyostelium purpureum.</title>
        <authorList>
            <consortium name="US DOE Joint Genome Institute (JGI-PGF)"/>
            <person name="Sucgang R."/>
            <person name="Kuo A."/>
            <person name="Tian X."/>
            <person name="Salerno W."/>
            <person name="Parikh A."/>
            <person name="Feasley C.L."/>
            <person name="Dalin E."/>
            <person name="Tu H."/>
            <person name="Huang E."/>
            <person name="Barry K."/>
            <person name="Lindquist E."/>
            <person name="Shapiro H."/>
            <person name="Bruce D."/>
            <person name="Schmutz J."/>
            <person name="Salamov A."/>
            <person name="Fey P."/>
            <person name="Gaudet P."/>
            <person name="Anjard C."/>
            <person name="Babu M.M."/>
            <person name="Basu S."/>
            <person name="Bushmanova Y."/>
            <person name="van der Wel H."/>
            <person name="Katoh-Kurasawa M."/>
            <person name="Dinh C."/>
            <person name="Coutinho P.M."/>
            <person name="Saito T."/>
            <person name="Elias M."/>
            <person name="Schaap P."/>
            <person name="Kay R.R."/>
            <person name="Henrissat B."/>
            <person name="Eichinger L."/>
            <person name="Rivero F."/>
            <person name="Putnam N.H."/>
            <person name="West C.M."/>
            <person name="Loomis W.F."/>
            <person name="Chisholm R.L."/>
            <person name="Shaulsky G."/>
            <person name="Strassmann J.E."/>
            <person name="Queller D.C."/>
            <person name="Kuspa A."/>
            <person name="Grigoriev I.V."/>
        </authorList>
    </citation>
    <scope>NUCLEOTIDE SEQUENCE [LARGE SCALE GENOMIC DNA]</scope>
    <source>
        <strain evidence="3">QSDP1</strain>
    </source>
</reference>
<comment type="similarity">
    <text evidence="1">Belongs to the short-chain dehydrogenases/reductases (SDR) family.</text>
</comment>